<evidence type="ECO:0000256" key="3">
    <source>
        <dbReference type="HAMAP-Rule" id="MF_00376"/>
    </source>
</evidence>
<evidence type="ECO:0000256" key="4">
    <source>
        <dbReference type="NCBIfam" id="TIGR00152"/>
    </source>
</evidence>
<dbReference type="NCBIfam" id="TIGR00152">
    <property type="entry name" value="dephospho-CoA kinase"/>
    <property type="match status" value="1"/>
</dbReference>
<comment type="subcellular location">
    <subcellularLocation>
        <location evidence="3">Cytoplasm</location>
    </subcellularLocation>
</comment>
<comment type="function">
    <text evidence="3">Catalyzes the phosphorylation of the 3'-hydroxyl group of dephosphocoenzyme A to form coenzyme A.</text>
</comment>
<dbReference type="HAMAP" id="MF_00376">
    <property type="entry name" value="Dephospho_CoA_kinase"/>
    <property type="match status" value="1"/>
</dbReference>
<keyword evidence="1 3" id="KW-0547">Nucleotide-binding</keyword>
<evidence type="ECO:0000256" key="2">
    <source>
        <dbReference type="ARBA" id="ARBA00022840"/>
    </source>
</evidence>
<keyword evidence="3 5" id="KW-0418">Kinase</keyword>
<comment type="catalytic activity">
    <reaction evidence="3">
        <text>3'-dephospho-CoA + ATP = ADP + CoA + H(+)</text>
        <dbReference type="Rhea" id="RHEA:18245"/>
        <dbReference type="ChEBI" id="CHEBI:15378"/>
        <dbReference type="ChEBI" id="CHEBI:30616"/>
        <dbReference type="ChEBI" id="CHEBI:57287"/>
        <dbReference type="ChEBI" id="CHEBI:57328"/>
        <dbReference type="ChEBI" id="CHEBI:456216"/>
        <dbReference type="EC" id="2.7.1.24"/>
    </reaction>
</comment>
<dbReference type="GO" id="GO:0004140">
    <property type="term" value="F:dephospho-CoA kinase activity"/>
    <property type="evidence" value="ECO:0007669"/>
    <property type="project" value="UniProtKB-UniRule"/>
</dbReference>
<comment type="similarity">
    <text evidence="3">Belongs to the CoaE family.</text>
</comment>
<accession>A0AAU7DY88</accession>
<dbReference type="NCBIfam" id="NF002879">
    <property type="entry name" value="PRK03333.1"/>
    <property type="match status" value="1"/>
</dbReference>
<sequence>MFRIGLTGGIAAGKSAASHRFQALGITVIDHDQLARAAVAPGSAGLRRIVQVFGPDMLTEAGELDRPRLGSQVFGNPKQLEKLNAILHPEIYALSTAAEQKIVTTGNNAIVVHDIPLLIETGQAQDFDELVVVGAPETVRLDRLVSGRGLDPAEAQRRIAAQTTDEERRKLATVLIDGAGSISDLNSQIDDLVTRIREKLTIDRQM</sequence>
<dbReference type="PROSITE" id="PS51219">
    <property type="entry name" value="DPCK"/>
    <property type="match status" value="1"/>
</dbReference>
<dbReference type="EC" id="2.7.1.24" evidence="3 4"/>
<dbReference type="GO" id="GO:0005737">
    <property type="term" value="C:cytoplasm"/>
    <property type="evidence" value="ECO:0007669"/>
    <property type="project" value="UniProtKB-SubCell"/>
</dbReference>
<comment type="pathway">
    <text evidence="3">Cofactor biosynthesis; coenzyme A biosynthesis; CoA from (R)-pantothenate: step 5/5.</text>
</comment>
<evidence type="ECO:0000256" key="1">
    <source>
        <dbReference type="ARBA" id="ARBA00022741"/>
    </source>
</evidence>
<feature type="binding site" evidence="3">
    <location>
        <begin position="11"/>
        <end position="16"/>
    </location>
    <ligand>
        <name>ATP</name>
        <dbReference type="ChEBI" id="CHEBI:30616"/>
    </ligand>
</feature>
<keyword evidence="3" id="KW-0173">Coenzyme A biosynthesis</keyword>
<dbReference type="InterPro" id="IPR001977">
    <property type="entry name" value="Depp_CoAkinase"/>
</dbReference>
<keyword evidence="3 5" id="KW-0808">Transferase</keyword>
<evidence type="ECO:0000313" key="5">
    <source>
        <dbReference type="EMBL" id="XBH22778.1"/>
    </source>
</evidence>
<dbReference type="GO" id="GO:0005524">
    <property type="term" value="F:ATP binding"/>
    <property type="evidence" value="ECO:0007669"/>
    <property type="project" value="UniProtKB-UniRule"/>
</dbReference>
<keyword evidence="2 3" id="KW-0067">ATP-binding</keyword>
<dbReference type="AlphaFoldDB" id="A0AAU7DY88"/>
<dbReference type="Gene3D" id="3.40.50.300">
    <property type="entry name" value="P-loop containing nucleotide triphosphate hydrolases"/>
    <property type="match status" value="1"/>
</dbReference>
<dbReference type="Pfam" id="PF01121">
    <property type="entry name" value="CoaE"/>
    <property type="match status" value="1"/>
</dbReference>
<dbReference type="CDD" id="cd02022">
    <property type="entry name" value="DPCK"/>
    <property type="match status" value="1"/>
</dbReference>
<dbReference type="EMBL" id="CP146203">
    <property type="protein sequence ID" value="XBH22778.1"/>
    <property type="molecule type" value="Genomic_DNA"/>
</dbReference>
<dbReference type="PANTHER" id="PTHR10695:SF46">
    <property type="entry name" value="BIFUNCTIONAL COENZYME A SYNTHASE-RELATED"/>
    <property type="match status" value="1"/>
</dbReference>
<dbReference type="InterPro" id="IPR027417">
    <property type="entry name" value="P-loop_NTPase"/>
</dbReference>
<reference evidence="5" key="1">
    <citation type="submission" date="2024-02" db="EMBL/GenBank/DDBJ databases">
        <title>Tomenella chthoni gen. nov. sp. nov., a member of the family Jonesiaceae isolated from bat guano.</title>
        <authorList>
            <person name="Miller S.L."/>
            <person name="King J."/>
            <person name="Sankaranarayanan K."/>
            <person name="Lawson P.A."/>
        </authorList>
    </citation>
    <scope>NUCLEOTIDE SEQUENCE</scope>
    <source>
        <strain evidence="5">BS-20</strain>
    </source>
</reference>
<dbReference type="SUPFAM" id="SSF52540">
    <property type="entry name" value="P-loop containing nucleoside triphosphate hydrolases"/>
    <property type="match status" value="1"/>
</dbReference>
<protein>
    <recommendedName>
        <fullName evidence="3 4">Dephospho-CoA kinase</fullName>
        <ecNumber evidence="3 4">2.7.1.24</ecNumber>
    </recommendedName>
    <alternativeName>
        <fullName evidence="3">Dephosphocoenzyme A kinase</fullName>
    </alternativeName>
</protein>
<dbReference type="PANTHER" id="PTHR10695">
    <property type="entry name" value="DEPHOSPHO-COA KINASE-RELATED"/>
    <property type="match status" value="1"/>
</dbReference>
<gene>
    <name evidence="3 5" type="primary">coaE</name>
    <name evidence="5" type="ORF">V5R04_06050</name>
</gene>
<dbReference type="GO" id="GO:0015937">
    <property type="term" value="P:coenzyme A biosynthetic process"/>
    <property type="evidence" value="ECO:0007669"/>
    <property type="project" value="UniProtKB-UniRule"/>
</dbReference>
<organism evidence="5">
    <name type="scientific">Jonesiaceae bacterium BS-20</name>
    <dbReference type="NCBI Taxonomy" id="3120821"/>
    <lineage>
        <taxon>Bacteria</taxon>
        <taxon>Bacillati</taxon>
        <taxon>Actinomycetota</taxon>
        <taxon>Actinomycetes</taxon>
        <taxon>Micrococcales</taxon>
        <taxon>Jonesiaceae</taxon>
    </lineage>
</organism>
<keyword evidence="3" id="KW-0963">Cytoplasm</keyword>
<name>A0AAU7DY88_9MICO</name>
<proteinExistence type="inferred from homology"/>